<evidence type="ECO:0000313" key="2">
    <source>
        <dbReference type="Proteomes" id="UP000649232"/>
    </source>
</evidence>
<accession>A0ABS0WG61</accession>
<dbReference type="Proteomes" id="UP000649232">
    <property type="component" value="Unassembled WGS sequence"/>
</dbReference>
<dbReference type="RefSeq" id="WP_198825050.1">
    <property type="nucleotide sequence ID" value="NZ_JAEILT010000019.1"/>
</dbReference>
<name>A0ABS0WG61_9ALTE</name>
<evidence type="ECO:0008006" key="3">
    <source>
        <dbReference type="Google" id="ProtNLM"/>
    </source>
</evidence>
<comment type="caution">
    <text evidence="1">The sequence shown here is derived from an EMBL/GenBank/DDBJ whole genome shotgun (WGS) entry which is preliminary data.</text>
</comment>
<sequence>MHDETDLYRQMMALHAKDFHTCFYCGCIATKNDRSPPLKYAEFYLRTREEADFYQIPACNECFDFLRSEKSGALAQRVDKVKQKLARKYKKAIRIYEMWDHDEIDELDYHLKKSVNAGLELGKECYERLKFKGFEFEADGEKHSVHYVETKVFTVFGEKFDSFRDALDYGSKAFRIPKAKLREIFAENGNCFDTAIKIFQDEMARKIYERELKDKCKIFADKHKQNIKFVMHTVEIYMSKDEKLTIDTALLRLFEERFKQKK</sequence>
<proteinExistence type="predicted"/>
<dbReference type="EMBL" id="JAEILT010000019">
    <property type="protein sequence ID" value="MBJ2137461.1"/>
    <property type="molecule type" value="Genomic_DNA"/>
</dbReference>
<gene>
    <name evidence="1" type="ORF">JEU11_13450</name>
</gene>
<organism evidence="1 2">
    <name type="scientific">Paraglaciecola chathamensis</name>
    <dbReference type="NCBI Taxonomy" id="368405"/>
    <lineage>
        <taxon>Bacteria</taxon>
        <taxon>Pseudomonadati</taxon>
        <taxon>Pseudomonadota</taxon>
        <taxon>Gammaproteobacteria</taxon>
        <taxon>Alteromonadales</taxon>
        <taxon>Alteromonadaceae</taxon>
        <taxon>Paraglaciecola</taxon>
    </lineage>
</organism>
<evidence type="ECO:0000313" key="1">
    <source>
        <dbReference type="EMBL" id="MBJ2137461.1"/>
    </source>
</evidence>
<protein>
    <recommendedName>
        <fullName evidence="3">Orphan protein</fullName>
    </recommendedName>
</protein>
<reference evidence="1 2" key="1">
    <citation type="submission" date="2020-12" db="EMBL/GenBank/DDBJ databases">
        <title>Draft genome sequences of nine environmental bacterial isolates colonizing plastic.</title>
        <authorList>
            <person name="Borre I."/>
            <person name="Sonnenschein E.C."/>
        </authorList>
    </citation>
    <scope>NUCLEOTIDE SEQUENCE [LARGE SCALE GENOMIC DNA]</scope>
    <source>
        <strain evidence="1 2">IB30</strain>
    </source>
</reference>